<feature type="signal peptide" evidence="3">
    <location>
        <begin position="1"/>
        <end position="24"/>
    </location>
</feature>
<name>A0A3P7PB65_9FIRM</name>
<dbReference type="KEGG" id="cbar:PATL70BA_0312"/>
<dbReference type="EMBL" id="LR130778">
    <property type="protein sequence ID" value="VDN46158.1"/>
    <property type="molecule type" value="Genomic_DNA"/>
</dbReference>
<feature type="compositionally biased region" description="Gly residues" evidence="2">
    <location>
        <begin position="253"/>
        <end position="277"/>
    </location>
</feature>
<gene>
    <name evidence="4" type="ORF">PATL70BA_0312</name>
</gene>
<accession>A0A3P7PB65</accession>
<sequence length="955" mass="103999">MKRVVSWIMAAIFVASMVQVNVHAEEIVTNEYADKLSEVGMFNGSDKGFELDREPTRLEGLVMMMRMLGIEEEAQDFKEKVVDFEDVPAWGERYVQYAYKLNITKGVSKEKFGSSSEMDKKSYLTLMLRSLGYDDDKNDFTWSNAAEKAVEVGIIKNSDINSKKFTRGDVAEVSYNTLKVNLKGQDKLLVEKLVEDNKIDITKIDKLDIKIKGQEALLEEALLEELKQIEDEEINLYKESVLAKVKPEQPAGGNMGGGSKMPGSGGGGGGSSMPGGGKPDKEPVVEEPVVEEPVVEEPVVEEPVVEEPVVEEPVVEEPVVEEPVVEEPVVEEPVVEEPVVEEPDDTTAEEAAAQAAAEAAAAEEAAAQAAAEAAAAQAAAEEAAAAEAAAAQAAAEEAAAQAAAETAAQAAAEAEAAAQAAAAEAAAQAAAEEAAAQAAAEEAAAQAAAEAAAADGPLASAYGLVPNSTSSANNNATLLNKMINQYGSIVIDGDYYIGTTSQSITNKNIEIVGTDGSELIFDNSSNTTLFDPNKVTNLTLKNIGFKNLNNSSILFIASSSTRNKTKINQVIVEDSFFEGNISLYRLSGDQSVNPNSVDFGVDEFVFKNNRVTNTLSSFIVLTDIPLRYAEVSNNYVNNFKYIFFNAAITNGIKYSNQIFEAKDYIYVYNNTVENDDNWWAAEGGGMYLTFVLTENVRVKYDSNHVEGLKANFNMSVYDAYLSSRYVTYTNNTWKNNITFHPDKIYNSLMKSKGGKVNNIPVERLYANNTFIVEESFAQKVGQSKDDLFVYFYDLTTTANNYTIENNLFDVYDLRFVKSSDEIKNFTFNNNIIKAKYALGSLTKVRLTDTIQPTVEIKDNDIQIDQSGKHPLEEGTGLILVNMVDSRSNTTTGKKGKSILLSGNTIEAPITYAFYNILTDVATVTGNNIRVRSSVYKRFVSNSGYSHLTDALVTKF</sequence>
<feature type="compositionally biased region" description="Acidic residues" evidence="2">
    <location>
        <begin position="288"/>
        <end position="348"/>
    </location>
</feature>
<feature type="coiled-coil region" evidence="1">
    <location>
        <begin position="204"/>
        <end position="239"/>
    </location>
</feature>
<feature type="coiled-coil region" evidence="1">
    <location>
        <begin position="352"/>
        <end position="451"/>
    </location>
</feature>
<keyword evidence="5" id="KW-1185">Reference proteome</keyword>
<evidence type="ECO:0008006" key="6">
    <source>
        <dbReference type="Google" id="ProtNLM"/>
    </source>
</evidence>
<feature type="region of interest" description="Disordered" evidence="2">
    <location>
        <begin position="248"/>
        <end position="349"/>
    </location>
</feature>
<evidence type="ECO:0000256" key="1">
    <source>
        <dbReference type="SAM" id="Coils"/>
    </source>
</evidence>
<keyword evidence="1" id="KW-0175">Coiled coil</keyword>
<dbReference type="RefSeq" id="WP_197715777.1">
    <property type="nucleotide sequence ID" value="NZ_LR130778.1"/>
</dbReference>
<proteinExistence type="predicted"/>
<evidence type="ECO:0000256" key="3">
    <source>
        <dbReference type="SAM" id="SignalP"/>
    </source>
</evidence>
<dbReference type="AlphaFoldDB" id="A0A3P7PB65"/>
<evidence type="ECO:0000313" key="4">
    <source>
        <dbReference type="EMBL" id="VDN46158.1"/>
    </source>
</evidence>
<feature type="chain" id="PRO_5017930894" description="SLH domain-containing protein" evidence="3">
    <location>
        <begin position="25"/>
        <end position="955"/>
    </location>
</feature>
<dbReference type="Proteomes" id="UP000279029">
    <property type="component" value="Chromosome"/>
</dbReference>
<reference evidence="4 5" key="1">
    <citation type="submission" date="2018-09" db="EMBL/GenBank/DDBJ databases">
        <authorList>
            <person name="Postec A."/>
        </authorList>
    </citation>
    <scope>NUCLEOTIDE SEQUENCE [LARGE SCALE GENOMIC DNA]</scope>
    <source>
        <strain evidence="4">70B-A</strain>
    </source>
</reference>
<keyword evidence="3" id="KW-0732">Signal</keyword>
<organism evidence="4 5">
    <name type="scientific">Petrocella atlantisensis</name>
    <dbReference type="NCBI Taxonomy" id="2173034"/>
    <lineage>
        <taxon>Bacteria</taxon>
        <taxon>Bacillati</taxon>
        <taxon>Bacillota</taxon>
        <taxon>Clostridia</taxon>
        <taxon>Lachnospirales</taxon>
        <taxon>Vallitaleaceae</taxon>
        <taxon>Petrocella</taxon>
    </lineage>
</organism>
<evidence type="ECO:0000313" key="5">
    <source>
        <dbReference type="Proteomes" id="UP000279029"/>
    </source>
</evidence>
<protein>
    <recommendedName>
        <fullName evidence="6">SLH domain-containing protein</fullName>
    </recommendedName>
</protein>
<evidence type="ECO:0000256" key="2">
    <source>
        <dbReference type="SAM" id="MobiDB-lite"/>
    </source>
</evidence>